<proteinExistence type="predicted"/>
<sequence length="148" mass="16814">MTFPSPSHAFPAVGPLVLCFMICMTPLVHYSRYHPLFLTVHQRDRWVNPFTVFLVQSGFLSQPVNRYHSNFQPFVSATNCHKVQTRLDSGPAKAGHVYPFFMGLPQNPLENTKSCESIGRGLLSKFNGRCFRHVCLPTKLPNKTRSPH</sequence>
<accession>A0ACB8U6K6</accession>
<comment type="caution">
    <text evidence="1">The sequence shown here is derived from an EMBL/GenBank/DDBJ whole genome shotgun (WGS) entry which is preliminary data.</text>
</comment>
<keyword evidence="2" id="KW-1185">Reference proteome</keyword>
<gene>
    <name evidence="1" type="ORF">BDY19DRAFT_941113</name>
</gene>
<dbReference type="EMBL" id="MU274909">
    <property type="protein sequence ID" value="KAI0089851.1"/>
    <property type="molecule type" value="Genomic_DNA"/>
</dbReference>
<organism evidence="1 2">
    <name type="scientific">Irpex rosettiformis</name>
    <dbReference type="NCBI Taxonomy" id="378272"/>
    <lineage>
        <taxon>Eukaryota</taxon>
        <taxon>Fungi</taxon>
        <taxon>Dikarya</taxon>
        <taxon>Basidiomycota</taxon>
        <taxon>Agaricomycotina</taxon>
        <taxon>Agaricomycetes</taxon>
        <taxon>Polyporales</taxon>
        <taxon>Irpicaceae</taxon>
        <taxon>Irpex</taxon>
    </lineage>
</organism>
<protein>
    <submittedName>
        <fullName evidence="1">Uncharacterized protein</fullName>
    </submittedName>
</protein>
<name>A0ACB8U6K6_9APHY</name>
<evidence type="ECO:0000313" key="2">
    <source>
        <dbReference type="Proteomes" id="UP001055072"/>
    </source>
</evidence>
<reference evidence="1" key="1">
    <citation type="journal article" date="2021" name="Environ. Microbiol.">
        <title>Gene family expansions and transcriptome signatures uncover fungal adaptations to wood decay.</title>
        <authorList>
            <person name="Hage H."/>
            <person name="Miyauchi S."/>
            <person name="Viragh M."/>
            <person name="Drula E."/>
            <person name="Min B."/>
            <person name="Chaduli D."/>
            <person name="Navarro D."/>
            <person name="Favel A."/>
            <person name="Norest M."/>
            <person name="Lesage-Meessen L."/>
            <person name="Balint B."/>
            <person name="Merenyi Z."/>
            <person name="de Eugenio L."/>
            <person name="Morin E."/>
            <person name="Martinez A.T."/>
            <person name="Baldrian P."/>
            <person name="Stursova M."/>
            <person name="Martinez M.J."/>
            <person name="Novotny C."/>
            <person name="Magnuson J.K."/>
            <person name="Spatafora J.W."/>
            <person name="Maurice S."/>
            <person name="Pangilinan J."/>
            <person name="Andreopoulos W."/>
            <person name="LaButti K."/>
            <person name="Hundley H."/>
            <person name="Na H."/>
            <person name="Kuo A."/>
            <person name="Barry K."/>
            <person name="Lipzen A."/>
            <person name="Henrissat B."/>
            <person name="Riley R."/>
            <person name="Ahrendt S."/>
            <person name="Nagy L.G."/>
            <person name="Grigoriev I.V."/>
            <person name="Martin F."/>
            <person name="Rosso M.N."/>
        </authorList>
    </citation>
    <scope>NUCLEOTIDE SEQUENCE</scope>
    <source>
        <strain evidence="1">CBS 384.51</strain>
    </source>
</reference>
<dbReference type="Proteomes" id="UP001055072">
    <property type="component" value="Unassembled WGS sequence"/>
</dbReference>
<evidence type="ECO:0000313" key="1">
    <source>
        <dbReference type="EMBL" id="KAI0089851.1"/>
    </source>
</evidence>